<dbReference type="EMBL" id="AOMD01000033">
    <property type="protein sequence ID" value="EMA42665.1"/>
    <property type="molecule type" value="Genomic_DNA"/>
</dbReference>
<feature type="region of interest" description="Disordered" evidence="1">
    <location>
        <begin position="295"/>
        <end position="321"/>
    </location>
</feature>
<dbReference type="Proteomes" id="UP000011669">
    <property type="component" value="Unassembled WGS sequence"/>
</dbReference>
<dbReference type="STRING" id="1227455.C449_16023"/>
<feature type="region of interest" description="Disordered" evidence="1">
    <location>
        <begin position="235"/>
        <end position="274"/>
    </location>
</feature>
<sequence length="412" mass="41964">MTGAATVGGPIVRKDSAQRIVTAPVLVPGEPDRERHEYRAENIAEVAKSFLPSGEIDAMHAGGEVGHPTESWVAKQDLTFEEADRTIPQGAWMLSAKIADDEVWAGVADGTYQGLSVFGPIARVLDDDGNELDIQEIARPVGQQGGAGAQPAVANSFAGGGPSLELPPAPVGETWTVELEKATHVSIVDDPAVQAASFVVAKSAGSGAYGNEPEDTKMEDELEERLDDMEASIKKDATAAAEDAAETAAEEAVENADPDDGGSDGGGSGGEDLTTEGVRSIVEDTVEDALGDVADDIAAGGDGGSGDGDDPDVDGDLDGETIDQLVDAGVIDEETAEDLGAPATGVEKQIATLEKKIDQLSNGVAGRQGFGTQLDGVGDGDEDDGTDLVSNGDRAAAIKRAGTAGGEGGDDE</sequence>
<dbReference type="RefSeq" id="WP_006079060.1">
    <property type="nucleotide sequence ID" value="NZ_AOMD01000033.1"/>
</dbReference>
<evidence type="ECO:0000313" key="3">
    <source>
        <dbReference type="EMBL" id="EMA42665.1"/>
    </source>
</evidence>
<evidence type="ECO:0000259" key="2">
    <source>
        <dbReference type="Pfam" id="PF14550"/>
    </source>
</evidence>
<organism evidence="3 4">
    <name type="scientific">Halococcus saccharolyticus DSM 5350</name>
    <dbReference type="NCBI Taxonomy" id="1227455"/>
    <lineage>
        <taxon>Archaea</taxon>
        <taxon>Methanobacteriati</taxon>
        <taxon>Methanobacteriota</taxon>
        <taxon>Stenosarchaea group</taxon>
        <taxon>Halobacteria</taxon>
        <taxon>Halobacteriales</taxon>
        <taxon>Halococcaceae</taxon>
        <taxon>Halococcus</taxon>
    </lineage>
</organism>
<feature type="region of interest" description="Disordered" evidence="1">
    <location>
        <begin position="143"/>
        <end position="166"/>
    </location>
</feature>
<evidence type="ECO:0000313" key="4">
    <source>
        <dbReference type="Proteomes" id="UP000011669"/>
    </source>
</evidence>
<dbReference type="InterPro" id="IPR027924">
    <property type="entry name" value="XkdF"/>
</dbReference>
<comment type="caution">
    <text evidence="3">The sequence shown here is derived from an EMBL/GenBank/DDBJ whole genome shotgun (WGS) entry which is preliminary data.</text>
</comment>
<dbReference type="OrthoDB" id="78454at2157"/>
<accession>M0ME25</accession>
<evidence type="ECO:0000256" key="1">
    <source>
        <dbReference type="SAM" id="MobiDB-lite"/>
    </source>
</evidence>
<name>M0ME25_9EURY</name>
<gene>
    <name evidence="3" type="ORF">C449_16023</name>
</gene>
<dbReference type="PATRIC" id="fig|1227455.4.peg.3259"/>
<proteinExistence type="predicted"/>
<feature type="compositionally biased region" description="Acidic residues" evidence="1">
    <location>
        <begin position="243"/>
        <end position="262"/>
    </location>
</feature>
<reference evidence="3 4" key="1">
    <citation type="journal article" date="2014" name="PLoS Genet.">
        <title>Phylogenetically driven sequencing of extremely halophilic archaea reveals strategies for static and dynamic osmo-response.</title>
        <authorList>
            <person name="Becker E.A."/>
            <person name="Seitzer P.M."/>
            <person name="Tritt A."/>
            <person name="Larsen D."/>
            <person name="Krusor M."/>
            <person name="Yao A.I."/>
            <person name="Wu D."/>
            <person name="Madern D."/>
            <person name="Eisen J.A."/>
            <person name="Darling A.E."/>
            <person name="Facciotti M.T."/>
        </authorList>
    </citation>
    <scope>NUCLEOTIDE SEQUENCE [LARGE SCALE GENOMIC DNA]</scope>
    <source>
        <strain evidence="3 4">DSM 5350</strain>
    </source>
</reference>
<protein>
    <submittedName>
        <fullName evidence="3">Structural protein</fullName>
    </submittedName>
</protein>
<feature type="domain" description="Phage-like element PBSX protein XkdF" evidence="2">
    <location>
        <begin position="11"/>
        <end position="119"/>
    </location>
</feature>
<feature type="region of interest" description="Disordered" evidence="1">
    <location>
        <begin position="373"/>
        <end position="394"/>
    </location>
</feature>
<dbReference type="Pfam" id="PF14550">
    <property type="entry name" value="Peptidase_S78_2"/>
    <property type="match status" value="1"/>
</dbReference>
<dbReference type="AlphaFoldDB" id="M0ME25"/>
<keyword evidence="4" id="KW-1185">Reference proteome</keyword>
<feature type="compositionally biased region" description="Acidic residues" evidence="1">
    <location>
        <begin position="307"/>
        <end position="321"/>
    </location>
</feature>
<dbReference type="InParanoid" id="M0ME25"/>